<dbReference type="Pfam" id="PF13424">
    <property type="entry name" value="TPR_12"/>
    <property type="match status" value="2"/>
</dbReference>
<evidence type="ECO:0000256" key="5">
    <source>
        <dbReference type="PROSITE-ProRule" id="PRU10141"/>
    </source>
</evidence>
<dbReference type="SUPFAM" id="SSF52540">
    <property type="entry name" value="P-loop containing nucleoside triphosphate hydrolases"/>
    <property type="match status" value="1"/>
</dbReference>
<dbReference type="CDD" id="cd14014">
    <property type="entry name" value="STKc_PknB_like"/>
    <property type="match status" value="1"/>
</dbReference>
<dbReference type="SMART" id="SM00028">
    <property type="entry name" value="TPR"/>
    <property type="match status" value="4"/>
</dbReference>
<dbReference type="AlphaFoldDB" id="A0A5B8XQY3"/>
<dbReference type="PROSITE" id="PS00108">
    <property type="entry name" value="PROTEIN_KINASE_ST"/>
    <property type="match status" value="1"/>
</dbReference>
<feature type="domain" description="Protein kinase" evidence="6">
    <location>
        <begin position="10"/>
        <end position="282"/>
    </location>
</feature>
<accession>A0A5B8XQY3</accession>
<dbReference type="OrthoDB" id="5477118at2"/>
<reference evidence="7 8" key="1">
    <citation type="submission" date="2019-08" db="EMBL/GenBank/DDBJ databases">
        <authorList>
            <person name="Liang Q."/>
        </authorList>
    </citation>
    <scope>NUCLEOTIDE SEQUENCE [LARGE SCALE GENOMIC DNA]</scope>
    <source>
        <strain evidence="7 8">V1718</strain>
    </source>
</reference>
<feature type="binding site" evidence="5">
    <location>
        <position position="39"/>
    </location>
    <ligand>
        <name>ATP</name>
        <dbReference type="ChEBI" id="CHEBI:30616"/>
    </ligand>
</feature>
<dbReference type="InterPro" id="IPR000719">
    <property type="entry name" value="Prot_kinase_dom"/>
</dbReference>
<evidence type="ECO:0000313" key="8">
    <source>
        <dbReference type="Proteomes" id="UP000321595"/>
    </source>
</evidence>
<dbReference type="EMBL" id="CP042467">
    <property type="protein sequence ID" value="QED26126.1"/>
    <property type="molecule type" value="Genomic_DNA"/>
</dbReference>
<keyword evidence="8" id="KW-1185">Reference proteome</keyword>
<protein>
    <submittedName>
        <fullName evidence="7">Protein kinase</fullName>
    </submittedName>
</protein>
<sequence length="1170" mass="130541">MNKPIPLGPFELRHVIGRGGMGEVWSGLHIAEGMPVAIKVVTAEGARKDSYLDSFRNEVRAVAALHHPGIVAPLEYGAIDLEAEEASGGKLVSGSPYIAMELALRGSLRKYQAVLGWDEIRISLLTVLEALAHAHAEGIIHRDLKPANVLVGCGTQAPGIKLTDFGLARLAESFERAGSVEQGWGTPHYMAPEQFRGTWRDYGPWTDLYALGCMAFELVDGEPPFVEASSSAFARAHALEVPRPIKPRIPVPEEFEPWVMRLLQKSPEDRFQLAADAAHMLRLMEAPPASRKRKTVTLLPVKGPTTAPTEDPEEEWSWDELERTIMDRPQTTQVLQDNKIRETTALAAHLNEALTDLDARGIRRLLPPMPTKWQSNHTQYSLPQLYGVGLGLFGIRALPMVGRETKRNQLWAALRRARETRTPQTVLLRGGPGAGKSRLATWLAKRAQELGAANFMVANHGTNAGEMDGLRRMFSSHMRCVGLFEDELCERVNQVLMRETETSELRDSKFAEIVLMGQAEDVSSERMTRSDQRYALMLRYLEAVADKRPLVVVLDDVQWGADALGFLNWILDRPRELPVLFVLTLRQDLIDQEPVEASLIDEIKRRPTTLDLEVPPLDELEIDNLVREMLGLDGALADEVEERSGGNPLFAVQLVTELVQSAKLQLGKSGFVLKHGEKLELPNNIFELWASRLKRALAGHTSASRIALEIAAALGREVSNREWQKACKLAQLDVEPHLLDTLVAHDLIQLGDDGWSFVHGLLRESVELWSKQNDRWEAVNAACSEMLLNLYTRHEFPFSERMANFLAEADEGEASLGYRLEAADIRVEMCDFARAEEHIRKTYQTAHQIGLDRESLIFGRAQVIAARANLYRAHFDEASRLAQMASIEARKHNWPKILRDALEIEAQGKLAHGSYKDALRLFERALEAFTAANDVDGVGRAILGIGRTCEAMGDLKKAETFFEESRMTFAAKGNLNGVARALNALGDAARGQGYLHTARNFANQAMQHYQELGNRAGQADCLNDMAELARHDQDYDQALTYCMQSIELFESIGSDESMVSRLTLGLILRDYARFSEALRIFDQCYTYFKSSRQLGHLATAIVHMLACLAAEGKWNKFEEKVLELEPLGSSVESTDPDLSASLKLAREFAHGANRETLAIRVTDLFTHETV</sequence>
<dbReference type="InterPro" id="IPR041664">
    <property type="entry name" value="AAA_16"/>
</dbReference>
<dbReference type="GO" id="GO:0005524">
    <property type="term" value="F:ATP binding"/>
    <property type="evidence" value="ECO:0007669"/>
    <property type="project" value="UniProtKB-UniRule"/>
</dbReference>
<dbReference type="InterPro" id="IPR017441">
    <property type="entry name" value="Protein_kinase_ATP_BS"/>
</dbReference>
<dbReference type="GO" id="GO:0004674">
    <property type="term" value="F:protein serine/threonine kinase activity"/>
    <property type="evidence" value="ECO:0007669"/>
    <property type="project" value="TreeGrafter"/>
</dbReference>
<dbReference type="InterPro" id="IPR011009">
    <property type="entry name" value="Kinase-like_dom_sf"/>
</dbReference>
<dbReference type="Gene3D" id="1.25.40.10">
    <property type="entry name" value="Tetratricopeptide repeat domain"/>
    <property type="match status" value="1"/>
</dbReference>
<proteinExistence type="predicted"/>
<name>A0A5B8XQY3_9DELT</name>
<evidence type="ECO:0000259" key="6">
    <source>
        <dbReference type="PROSITE" id="PS50011"/>
    </source>
</evidence>
<dbReference type="KEGG" id="bbae:FRD01_02390"/>
<dbReference type="Proteomes" id="UP000321595">
    <property type="component" value="Chromosome"/>
</dbReference>
<dbReference type="SUPFAM" id="SSF48452">
    <property type="entry name" value="TPR-like"/>
    <property type="match status" value="1"/>
</dbReference>
<evidence type="ECO:0000313" key="7">
    <source>
        <dbReference type="EMBL" id="QED26126.1"/>
    </source>
</evidence>
<evidence type="ECO:0000256" key="1">
    <source>
        <dbReference type="ARBA" id="ARBA00022679"/>
    </source>
</evidence>
<dbReference type="Gene3D" id="3.30.200.20">
    <property type="entry name" value="Phosphorylase Kinase, domain 1"/>
    <property type="match status" value="1"/>
</dbReference>
<dbReference type="SMART" id="SM00220">
    <property type="entry name" value="S_TKc"/>
    <property type="match status" value="1"/>
</dbReference>
<dbReference type="PANTHER" id="PTHR43289">
    <property type="entry name" value="MITOGEN-ACTIVATED PROTEIN KINASE KINASE KINASE 20-RELATED"/>
    <property type="match status" value="1"/>
</dbReference>
<dbReference type="Gene3D" id="1.10.510.10">
    <property type="entry name" value="Transferase(Phosphotransferase) domain 1"/>
    <property type="match status" value="1"/>
</dbReference>
<dbReference type="PANTHER" id="PTHR43289:SF6">
    <property type="entry name" value="SERINE_THREONINE-PROTEIN KINASE NEKL-3"/>
    <property type="match status" value="1"/>
</dbReference>
<dbReference type="InterPro" id="IPR027417">
    <property type="entry name" value="P-loop_NTPase"/>
</dbReference>
<keyword evidence="3 7" id="KW-0418">Kinase</keyword>
<dbReference type="RefSeq" id="WP_146957296.1">
    <property type="nucleotide sequence ID" value="NZ_CP042467.1"/>
</dbReference>
<dbReference type="Pfam" id="PF13191">
    <property type="entry name" value="AAA_16"/>
    <property type="match status" value="1"/>
</dbReference>
<dbReference type="InterPro" id="IPR008271">
    <property type="entry name" value="Ser/Thr_kinase_AS"/>
</dbReference>
<evidence type="ECO:0000256" key="2">
    <source>
        <dbReference type="ARBA" id="ARBA00022741"/>
    </source>
</evidence>
<dbReference type="InterPro" id="IPR011990">
    <property type="entry name" value="TPR-like_helical_dom_sf"/>
</dbReference>
<evidence type="ECO:0000256" key="3">
    <source>
        <dbReference type="ARBA" id="ARBA00022777"/>
    </source>
</evidence>
<keyword evidence="4 5" id="KW-0067">ATP-binding</keyword>
<dbReference type="InterPro" id="IPR019734">
    <property type="entry name" value="TPR_rpt"/>
</dbReference>
<dbReference type="Gene3D" id="3.40.50.300">
    <property type="entry name" value="P-loop containing nucleotide triphosphate hydrolases"/>
    <property type="match status" value="1"/>
</dbReference>
<dbReference type="SUPFAM" id="SSF56112">
    <property type="entry name" value="Protein kinase-like (PK-like)"/>
    <property type="match status" value="1"/>
</dbReference>
<evidence type="ECO:0000256" key="4">
    <source>
        <dbReference type="ARBA" id="ARBA00022840"/>
    </source>
</evidence>
<dbReference type="PROSITE" id="PS50011">
    <property type="entry name" value="PROTEIN_KINASE_DOM"/>
    <property type="match status" value="1"/>
</dbReference>
<keyword evidence="2 5" id="KW-0547">Nucleotide-binding</keyword>
<dbReference type="PROSITE" id="PS00107">
    <property type="entry name" value="PROTEIN_KINASE_ATP"/>
    <property type="match status" value="1"/>
</dbReference>
<gene>
    <name evidence="7" type="ORF">FRD01_02390</name>
</gene>
<keyword evidence="1" id="KW-0808">Transferase</keyword>
<dbReference type="Pfam" id="PF00069">
    <property type="entry name" value="Pkinase"/>
    <property type="match status" value="1"/>
</dbReference>
<organism evidence="7 8">
    <name type="scientific">Microvenator marinus</name>
    <dbReference type="NCBI Taxonomy" id="2600177"/>
    <lineage>
        <taxon>Bacteria</taxon>
        <taxon>Deltaproteobacteria</taxon>
        <taxon>Bradymonadales</taxon>
        <taxon>Microvenatoraceae</taxon>
        <taxon>Microvenator</taxon>
    </lineage>
</organism>